<accession>A0AAU9JLZ9</accession>
<dbReference type="SUPFAM" id="SSF48403">
    <property type="entry name" value="Ankyrin repeat"/>
    <property type="match status" value="1"/>
</dbReference>
<dbReference type="PROSITE" id="PS50088">
    <property type="entry name" value="ANK_REPEAT"/>
    <property type="match status" value="3"/>
</dbReference>
<dbReference type="InterPro" id="IPR001594">
    <property type="entry name" value="Palmitoyltrfase_DHHC"/>
</dbReference>
<evidence type="ECO:0000256" key="7">
    <source>
        <dbReference type="PROSITE-ProRule" id="PRU00023"/>
    </source>
</evidence>
<dbReference type="PROSITE" id="PS50216">
    <property type="entry name" value="DHHC"/>
    <property type="match status" value="1"/>
</dbReference>
<keyword evidence="8" id="KW-0012">Acyltransferase</keyword>
<feature type="domain" description="Palmitoyltransferase DHHC" evidence="9">
    <location>
        <begin position="330"/>
        <end position="456"/>
    </location>
</feature>
<dbReference type="GO" id="GO:0016020">
    <property type="term" value="C:membrane"/>
    <property type="evidence" value="ECO:0007669"/>
    <property type="project" value="UniProtKB-SubCell"/>
</dbReference>
<evidence type="ECO:0000256" key="8">
    <source>
        <dbReference type="RuleBase" id="RU079119"/>
    </source>
</evidence>
<feature type="transmembrane region" description="Helical" evidence="8">
    <location>
        <begin position="291"/>
        <end position="308"/>
    </location>
</feature>
<comment type="caution">
    <text evidence="10">The sequence shown here is derived from an EMBL/GenBank/DDBJ whole genome shotgun (WGS) entry which is preliminary data.</text>
</comment>
<evidence type="ECO:0000259" key="9">
    <source>
        <dbReference type="Pfam" id="PF01529"/>
    </source>
</evidence>
<feature type="transmembrane region" description="Helical" evidence="8">
    <location>
        <begin position="418"/>
        <end position="440"/>
    </location>
</feature>
<evidence type="ECO:0000256" key="4">
    <source>
        <dbReference type="ARBA" id="ARBA00022989"/>
    </source>
</evidence>
<keyword evidence="6 8" id="KW-0472">Membrane</keyword>
<evidence type="ECO:0000256" key="3">
    <source>
        <dbReference type="ARBA" id="ARBA00022737"/>
    </source>
</evidence>
<comment type="catalytic activity">
    <reaction evidence="8">
        <text>L-cysteinyl-[protein] + hexadecanoyl-CoA = S-hexadecanoyl-L-cysteinyl-[protein] + CoA</text>
        <dbReference type="Rhea" id="RHEA:36683"/>
        <dbReference type="Rhea" id="RHEA-COMP:10131"/>
        <dbReference type="Rhea" id="RHEA-COMP:11032"/>
        <dbReference type="ChEBI" id="CHEBI:29950"/>
        <dbReference type="ChEBI" id="CHEBI:57287"/>
        <dbReference type="ChEBI" id="CHEBI:57379"/>
        <dbReference type="ChEBI" id="CHEBI:74151"/>
        <dbReference type="EC" id="2.3.1.225"/>
    </reaction>
</comment>
<feature type="transmembrane region" description="Helical" evidence="8">
    <location>
        <begin position="266"/>
        <end position="285"/>
    </location>
</feature>
<keyword evidence="5 7" id="KW-0040">ANK repeat</keyword>
<dbReference type="AlphaFoldDB" id="A0AAU9JLZ9"/>
<evidence type="ECO:0000256" key="1">
    <source>
        <dbReference type="ARBA" id="ARBA00004141"/>
    </source>
</evidence>
<keyword evidence="3" id="KW-0677">Repeat</keyword>
<keyword evidence="11" id="KW-1185">Reference proteome</keyword>
<comment type="similarity">
    <text evidence="8">Belongs to the DHHC palmitoyltransferase family.</text>
</comment>
<feature type="repeat" description="ANK" evidence="7">
    <location>
        <begin position="91"/>
        <end position="123"/>
    </location>
</feature>
<dbReference type="Pfam" id="PF01529">
    <property type="entry name" value="DHHC"/>
    <property type="match status" value="1"/>
</dbReference>
<dbReference type="PROSITE" id="PS50297">
    <property type="entry name" value="ANK_REP_REGION"/>
    <property type="match status" value="3"/>
</dbReference>
<name>A0AAU9JLZ9_9CILI</name>
<dbReference type="GO" id="GO:0019706">
    <property type="term" value="F:protein-cysteine S-palmitoyltransferase activity"/>
    <property type="evidence" value="ECO:0007669"/>
    <property type="project" value="UniProtKB-EC"/>
</dbReference>
<protein>
    <recommendedName>
        <fullName evidence="8">Palmitoyltransferase</fullName>
        <ecNumber evidence="8">2.3.1.225</ecNumber>
    </recommendedName>
</protein>
<dbReference type="InterPro" id="IPR002110">
    <property type="entry name" value="Ankyrin_rpt"/>
</dbReference>
<evidence type="ECO:0000313" key="10">
    <source>
        <dbReference type="EMBL" id="CAG9327910.1"/>
    </source>
</evidence>
<dbReference type="EC" id="2.3.1.225" evidence="8"/>
<evidence type="ECO:0000313" key="11">
    <source>
        <dbReference type="Proteomes" id="UP001162131"/>
    </source>
</evidence>
<organism evidence="10 11">
    <name type="scientific">Blepharisma stoltei</name>
    <dbReference type="NCBI Taxonomy" id="1481888"/>
    <lineage>
        <taxon>Eukaryota</taxon>
        <taxon>Sar</taxon>
        <taxon>Alveolata</taxon>
        <taxon>Ciliophora</taxon>
        <taxon>Postciliodesmatophora</taxon>
        <taxon>Heterotrichea</taxon>
        <taxon>Heterotrichida</taxon>
        <taxon>Blepharismidae</taxon>
        <taxon>Blepharisma</taxon>
    </lineage>
</organism>
<dbReference type="Proteomes" id="UP001162131">
    <property type="component" value="Unassembled WGS sequence"/>
</dbReference>
<feature type="repeat" description="ANK" evidence="7">
    <location>
        <begin position="190"/>
        <end position="222"/>
    </location>
</feature>
<gene>
    <name evidence="10" type="ORF">BSTOLATCC_MIC44530</name>
</gene>
<dbReference type="EMBL" id="CAJZBQ010000044">
    <property type="protein sequence ID" value="CAG9327910.1"/>
    <property type="molecule type" value="Genomic_DNA"/>
</dbReference>
<keyword evidence="2 8" id="KW-0812">Transmembrane</keyword>
<sequence>MDSSESQSEFIALINDFTRGTIQIGELYSYMRDKSINPSQHTGKDGYTALHICALNSMTSLVKFLIRYVHEFFPEQSDNIIKTWINQPSTEGFTCIQLAAFRGNTKLVKFLLRFGANTKTLTSQGMNVMHVAAQGDQMNMLVLFGSMGINYNLRDKKGSTPLHLAANQGCEVALSVLLSWSAEVNVADDEGQTPLHLATISGNARCVRNLLLKGANPNLKNKKGQIPIMIAKELNHGTIISLLKEPGLLSICGIRPPQRPVKYRRALLWIFFGLLVFGAAGNIVFICKSNYYMVISGMEFIFLLIIWIKNPGYLKNTKENSLLALCEDYENYQICVECVIKRPPRSRHCLNCGVCVEKFDHHCPWINNCIGARNLGLFYLFLVMTLIVLTSNAILDIYSFLSSDYIFIIETPLLFQQVVSITLLAISSSFLIPVLLLFIVQTRNFWTNTTTNERYSRSTRIELTLDRQDSDSMVNRSSVLTNWKEMCCNSDQKLLAGVAYELNEPMDNEIRFTWVAKEHEKALKKPLLDK</sequence>
<proteinExistence type="inferred from homology"/>
<dbReference type="Gene3D" id="1.25.40.20">
    <property type="entry name" value="Ankyrin repeat-containing domain"/>
    <property type="match status" value="3"/>
</dbReference>
<dbReference type="PANTHER" id="PTHR24161">
    <property type="entry name" value="ANK_REP_REGION DOMAIN-CONTAINING PROTEIN-RELATED"/>
    <property type="match status" value="1"/>
</dbReference>
<feature type="transmembrane region" description="Helical" evidence="8">
    <location>
        <begin position="377"/>
        <end position="398"/>
    </location>
</feature>
<comment type="subcellular location">
    <subcellularLocation>
        <location evidence="1">Membrane</location>
        <topology evidence="1">Multi-pass membrane protein</topology>
    </subcellularLocation>
</comment>
<keyword evidence="4 8" id="KW-1133">Transmembrane helix</keyword>
<dbReference type="InterPro" id="IPR036770">
    <property type="entry name" value="Ankyrin_rpt-contain_sf"/>
</dbReference>
<feature type="repeat" description="ANK" evidence="7">
    <location>
        <begin position="157"/>
        <end position="189"/>
    </location>
</feature>
<dbReference type="SMART" id="SM00248">
    <property type="entry name" value="ANK"/>
    <property type="match status" value="5"/>
</dbReference>
<reference evidence="10" key="1">
    <citation type="submission" date="2021-09" db="EMBL/GenBank/DDBJ databases">
        <authorList>
            <consortium name="AG Swart"/>
            <person name="Singh M."/>
            <person name="Singh A."/>
            <person name="Seah K."/>
            <person name="Emmerich C."/>
        </authorList>
    </citation>
    <scope>NUCLEOTIDE SEQUENCE</scope>
    <source>
        <strain evidence="10">ATCC30299</strain>
    </source>
</reference>
<evidence type="ECO:0000256" key="6">
    <source>
        <dbReference type="ARBA" id="ARBA00023136"/>
    </source>
</evidence>
<dbReference type="PANTHER" id="PTHR24161:SF85">
    <property type="entry name" value="PALMITOYLTRANSFERASE HIP14"/>
    <property type="match status" value="1"/>
</dbReference>
<evidence type="ECO:0000256" key="2">
    <source>
        <dbReference type="ARBA" id="ARBA00022692"/>
    </source>
</evidence>
<dbReference type="Pfam" id="PF00023">
    <property type="entry name" value="Ank"/>
    <property type="match status" value="2"/>
</dbReference>
<evidence type="ECO:0000256" key="5">
    <source>
        <dbReference type="ARBA" id="ARBA00023043"/>
    </source>
</evidence>
<comment type="domain">
    <text evidence="8">The DHHC domain is required for palmitoyltransferase activity.</text>
</comment>
<keyword evidence="8" id="KW-0808">Transferase</keyword>
<dbReference type="Pfam" id="PF12796">
    <property type="entry name" value="Ank_2"/>
    <property type="match status" value="1"/>
</dbReference>